<protein>
    <submittedName>
        <fullName evidence="5">ATP-binding cassette domain-containing protein</fullName>
    </submittedName>
</protein>
<gene>
    <name evidence="5" type="ORF">EYH37_03355</name>
</gene>
<evidence type="ECO:0000313" key="6">
    <source>
        <dbReference type="Proteomes" id="UP000606463"/>
    </source>
</evidence>
<sequence length="252" mass="28223">MSKPILEVKNLYKSFGERIILKNVNLTIYEGEIFVIIGGSGSGKSSLLKHMIGLWKPSSGKVFVFGKDLTELSEIELDQLRLKMGYVFQEGALFDFLTVWENVGFYYLEHTKLSKKEVRKKAIDILNKVNLDENVADLYPSQLSGGMKKRVATARAIAGEGKIIFYDEPTSGLDPITSRNIDRLIVSLRDRLGITSIVVTHDMISALTIADRIGFIHKGKLLEVGTPEDILKSKNPIVRQFVEKGLYGIKKC</sequence>
<dbReference type="PANTHER" id="PTHR43023">
    <property type="entry name" value="PROTEIN TRIGALACTOSYLDIACYLGLYCEROL 3, CHLOROPLASTIC"/>
    <property type="match status" value="1"/>
</dbReference>
<dbReference type="InterPro" id="IPR027417">
    <property type="entry name" value="P-loop_NTPase"/>
</dbReference>
<dbReference type="PROSITE" id="PS50893">
    <property type="entry name" value="ABC_TRANSPORTER_2"/>
    <property type="match status" value="1"/>
</dbReference>
<dbReference type="Gene3D" id="3.40.50.300">
    <property type="entry name" value="P-loop containing nucleotide triphosphate hydrolases"/>
    <property type="match status" value="1"/>
</dbReference>
<organism evidence="5 6">
    <name type="scientific">Aquifex aeolicus</name>
    <dbReference type="NCBI Taxonomy" id="63363"/>
    <lineage>
        <taxon>Bacteria</taxon>
        <taxon>Pseudomonadati</taxon>
        <taxon>Aquificota</taxon>
        <taxon>Aquificia</taxon>
        <taxon>Aquificales</taxon>
        <taxon>Aquificaceae</taxon>
        <taxon>Aquifex</taxon>
    </lineage>
</organism>
<dbReference type="InterPro" id="IPR003593">
    <property type="entry name" value="AAA+_ATPase"/>
</dbReference>
<keyword evidence="1" id="KW-0813">Transport</keyword>
<evidence type="ECO:0000256" key="2">
    <source>
        <dbReference type="ARBA" id="ARBA00022741"/>
    </source>
</evidence>
<dbReference type="PANTHER" id="PTHR43023:SF6">
    <property type="entry name" value="INTERMEMBRANE PHOSPHOLIPID TRANSPORT SYSTEM ATP-BINDING PROTEIN MLAF"/>
    <property type="match status" value="1"/>
</dbReference>
<keyword evidence="3 5" id="KW-0067">ATP-binding</keyword>
<evidence type="ECO:0000256" key="1">
    <source>
        <dbReference type="ARBA" id="ARBA00022448"/>
    </source>
</evidence>
<accession>A0A9D0YQY2</accession>
<evidence type="ECO:0000259" key="4">
    <source>
        <dbReference type="PROSITE" id="PS50893"/>
    </source>
</evidence>
<evidence type="ECO:0000256" key="3">
    <source>
        <dbReference type="ARBA" id="ARBA00022840"/>
    </source>
</evidence>
<feature type="domain" description="ABC transporter" evidence="4">
    <location>
        <begin position="6"/>
        <end position="243"/>
    </location>
</feature>
<dbReference type="GO" id="GO:0016887">
    <property type="term" value="F:ATP hydrolysis activity"/>
    <property type="evidence" value="ECO:0007669"/>
    <property type="project" value="InterPro"/>
</dbReference>
<dbReference type="GO" id="GO:0005524">
    <property type="term" value="F:ATP binding"/>
    <property type="evidence" value="ECO:0007669"/>
    <property type="project" value="UniProtKB-KW"/>
</dbReference>
<dbReference type="SUPFAM" id="SSF52540">
    <property type="entry name" value="P-loop containing nucleoside triphosphate hydrolases"/>
    <property type="match status" value="1"/>
</dbReference>
<dbReference type="Proteomes" id="UP000606463">
    <property type="component" value="Unassembled WGS sequence"/>
</dbReference>
<keyword evidence="2" id="KW-0547">Nucleotide-binding</keyword>
<dbReference type="EMBL" id="DQVE01000035">
    <property type="protein sequence ID" value="HIP98389.1"/>
    <property type="molecule type" value="Genomic_DNA"/>
</dbReference>
<dbReference type="SMART" id="SM00382">
    <property type="entry name" value="AAA"/>
    <property type="match status" value="1"/>
</dbReference>
<reference evidence="5" key="1">
    <citation type="journal article" date="2020" name="ISME J.">
        <title>Gammaproteobacteria mediating utilization of methyl-, sulfur- and petroleum organic compounds in deep ocean hydrothermal plumes.</title>
        <authorList>
            <person name="Zhou Z."/>
            <person name="Liu Y."/>
            <person name="Pan J."/>
            <person name="Cron B.R."/>
            <person name="Toner B.M."/>
            <person name="Anantharaman K."/>
            <person name="Breier J.A."/>
            <person name="Dick G.J."/>
            <person name="Li M."/>
        </authorList>
    </citation>
    <scope>NUCLEOTIDE SEQUENCE</scope>
    <source>
        <strain evidence="5">SZUA-1501</strain>
    </source>
</reference>
<evidence type="ECO:0000313" key="5">
    <source>
        <dbReference type="EMBL" id="HIP98389.1"/>
    </source>
</evidence>
<dbReference type="AlphaFoldDB" id="A0A9D0YQY2"/>
<comment type="caution">
    <text evidence="5">The sequence shown here is derived from an EMBL/GenBank/DDBJ whole genome shotgun (WGS) entry which is preliminary data.</text>
</comment>
<dbReference type="InterPro" id="IPR003439">
    <property type="entry name" value="ABC_transporter-like_ATP-bd"/>
</dbReference>
<proteinExistence type="predicted"/>
<dbReference type="Pfam" id="PF00005">
    <property type="entry name" value="ABC_tran"/>
    <property type="match status" value="1"/>
</dbReference>
<name>A0A9D0YQY2_AQUAO</name>